<sequence length="292" mass="30223">MIRIASRAALAAASALAIASPAMAHMSFETAQSAPGEQFRGVLVLPHGCDGAPTDTIRVTLPHGFTDVSAEAKDGWTLETPGNDGDVSQIVWSGGAVPDDGHETFAFTGTFADDLPETDILFAVEQMCGDVALGWEPAVSLGDAPADHGHHGGDTITVGALELSGAFTRATLPNAPVGGGYVTITNTGDEADRLVSAQSSFSPDVQIHEMAVVNDVMDMRQLPEGLEIPAGETVTLAPGGLHMMFMNISQPFVQGESVPVTLVFDRAGAVEIDLAVQAFGASGMDMSSHEGH</sequence>
<dbReference type="InterPro" id="IPR036182">
    <property type="entry name" value="PCuAC_sf"/>
</dbReference>
<evidence type="ECO:0000259" key="2">
    <source>
        <dbReference type="Pfam" id="PF07987"/>
    </source>
</evidence>
<evidence type="ECO:0000313" key="3">
    <source>
        <dbReference type="EMBL" id="WWT31942.1"/>
    </source>
</evidence>
<dbReference type="SUPFAM" id="SSF110087">
    <property type="entry name" value="DR1885-like metal-binding protein"/>
    <property type="match status" value="1"/>
</dbReference>
<dbReference type="PANTHER" id="PTHR36302">
    <property type="entry name" value="BLR7088 PROTEIN"/>
    <property type="match status" value="1"/>
</dbReference>
<dbReference type="RefSeq" id="WP_338607405.1">
    <property type="nucleotide sequence ID" value="NZ_CP146275.1"/>
</dbReference>
<proteinExistence type="predicted"/>
<dbReference type="Pfam" id="PF04314">
    <property type="entry name" value="PCuAC"/>
    <property type="match status" value="1"/>
</dbReference>
<dbReference type="InterPro" id="IPR058248">
    <property type="entry name" value="Lxx211020-like"/>
</dbReference>
<dbReference type="InterPro" id="IPR007410">
    <property type="entry name" value="LpqE-like"/>
</dbReference>
<dbReference type="Pfam" id="PF07987">
    <property type="entry name" value="DUF1775"/>
    <property type="match status" value="1"/>
</dbReference>
<keyword evidence="1" id="KW-0732">Signal</keyword>
<gene>
    <name evidence="3" type="ORF">V6617_13110</name>
</gene>
<reference evidence="3 4" key="1">
    <citation type="submission" date="2024-02" db="EMBL/GenBank/DDBJ databases">
        <title>Complete genome sequence of Pelagibacterium nitratireducens ZH15.</title>
        <authorList>
            <person name="Zhao L.H."/>
        </authorList>
    </citation>
    <scope>NUCLEOTIDE SEQUENCE [LARGE SCALE GENOMIC DNA]</scope>
    <source>
        <strain evidence="3 4">ZH15</strain>
    </source>
</reference>
<evidence type="ECO:0000256" key="1">
    <source>
        <dbReference type="SAM" id="SignalP"/>
    </source>
</evidence>
<name>A0ABZ2I471_9HYPH</name>
<organism evidence="3 4">
    <name type="scientific">Pelagibacterium nitratireducens</name>
    <dbReference type="NCBI Taxonomy" id="1046114"/>
    <lineage>
        <taxon>Bacteria</taxon>
        <taxon>Pseudomonadati</taxon>
        <taxon>Pseudomonadota</taxon>
        <taxon>Alphaproteobacteria</taxon>
        <taxon>Hyphomicrobiales</taxon>
        <taxon>Devosiaceae</taxon>
        <taxon>Pelagibacterium</taxon>
    </lineage>
</organism>
<feature type="signal peptide" evidence="1">
    <location>
        <begin position="1"/>
        <end position="24"/>
    </location>
</feature>
<dbReference type="Gene3D" id="2.60.40.1890">
    <property type="entry name" value="PCu(A)C copper chaperone"/>
    <property type="match status" value="1"/>
</dbReference>
<dbReference type="Gene3D" id="2.60.40.2230">
    <property type="entry name" value="Uncharacterised protein YcnI-like PF07987, DUF1775"/>
    <property type="match status" value="1"/>
</dbReference>
<feature type="domain" description="YncI copper-binding" evidence="2">
    <location>
        <begin position="25"/>
        <end position="136"/>
    </location>
</feature>
<dbReference type="PANTHER" id="PTHR36302:SF1">
    <property type="entry name" value="COPPER CHAPERONE PCU(A)C"/>
    <property type="match status" value="1"/>
</dbReference>
<protein>
    <submittedName>
        <fullName evidence="3">Copper chaperone PCu(A)C</fullName>
    </submittedName>
</protein>
<dbReference type="InterPro" id="IPR038507">
    <property type="entry name" value="YcnI-like_sf"/>
</dbReference>
<dbReference type="EMBL" id="CP146275">
    <property type="protein sequence ID" value="WWT31942.1"/>
    <property type="molecule type" value="Genomic_DNA"/>
</dbReference>
<evidence type="ECO:0000313" key="4">
    <source>
        <dbReference type="Proteomes" id="UP001369958"/>
    </source>
</evidence>
<keyword evidence="4" id="KW-1185">Reference proteome</keyword>
<accession>A0ABZ2I471</accession>
<dbReference type="InterPro" id="IPR012533">
    <property type="entry name" value="YcnI-copper_dom"/>
</dbReference>
<feature type="chain" id="PRO_5047157108" evidence="1">
    <location>
        <begin position="25"/>
        <end position="292"/>
    </location>
</feature>
<dbReference type="Proteomes" id="UP001369958">
    <property type="component" value="Chromosome"/>
</dbReference>